<keyword evidence="2" id="KW-1185">Reference proteome</keyword>
<dbReference type="EnsemblPlants" id="OPUNC10G02970.1">
    <property type="protein sequence ID" value="OPUNC10G02970.1"/>
    <property type="gene ID" value="OPUNC10G02970"/>
</dbReference>
<evidence type="ECO:0000313" key="1">
    <source>
        <dbReference type="EnsemblPlants" id="OPUNC10G02970.1"/>
    </source>
</evidence>
<reference evidence="1" key="2">
    <citation type="submission" date="2018-05" db="EMBL/GenBank/DDBJ databases">
        <title>OpunRS2 (Oryza punctata Reference Sequence Version 2).</title>
        <authorList>
            <person name="Zhang J."/>
            <person name="Kudrna D."/>
            <person name="Lee S."/>
            <person name="Talag J."/>
            <person name="Welchert J."/>
            <person name="Wing R.A."/>
        </authorList>
    </citation>
    <scope>NUCLEOTIDE SEQUENCE [LARGE SCALE GENOMIC DNA]</scope>
</reference>
<dbReference type="Proteomes" id="UP000026962">
    <property type="component" value="Chromosome 10"/>
</dbReference>
<sequence length="84" mass="8703">MTISCCRSKSTSTTPSSFGFHYVAHSGCNVVARGPPPLVVATLRGALLSVASPPVDFSLLHRYGAATVLSLWTTASSLSSSPVH</sequence>
<reference evidence="1" key="1">
    <citation type="submission" date="2015-04" db="UniProtKB">
        <authorList>
            <consortium name="EnsemblPlants"/>
        </authorList>
    </citation>
    <scope>IDENTIFICATION</scope>
</reference>
<accession>A0A0E0M5T6</accession>
<dbReference type="Gramene" id="OPUNC10G02970.1">
    <property type="protein sequence ID" value="OPUNC10G02970.1"/>
    <property type="gene ID" value="OPUNC10G02970"/>
</dbReference>
<evidence type="ECO:0000313" key="2">
    <source>
        <dbReference type="Proteomes" id="UP000026962"/>
    </source>
</evidence>
<protein>
    <submittedName>
        <fullName evidence="1">Uncharacterized protein</fullName>
    </submittedName>
</protein>
<dbReference type="AlphaFoldDB" id="A0A0E0M5T6"/>
<dbReference type="HOGENOM" id="CLU_2531349_0_0_1"/>
<name>A0A0E0M5T6_ORYPU</name>
<organism evidence="1">
    <name type="scientific">Oryza punctata</name>
    <name type="common">Red rice</name>
    <dbReference type="NCBI Taxonomy" id="4537"/>
    <lineage>
        <taxon>Eukaryota</taxon>
        <taxon>Viridiplantae</taxon>
        <taxon>Streptophyta</taxon>
        <taxon>Embryophyta</taxon>
        <taxon>Tracheophyta</taxon>
        <taxon>Spermatophyta</taxon>
        <taxon>Magnoliopsida</taxon>
        <taxon>Liliopsida</taxon>
        <taxon>Poales</taxon>
        <taxon>Poaceae</taxon>
        <taxon>BOP clade</taxon>
        <taxon>Oryzoideae</taxon>
        <taxon>Oryzeae</taxon>
        <taxon>Oryzinae</taxon>
        <taxon>Oryza</taxon>
    </lineage>
</organism>
<proteinExistence type="predicted"/>